<evidence type="ECO:0000313" key="1">
    <source>
        <dbReference type="EMBL" id="MBT1697094.1"/>
    </source>
</evidence>
<dbReference type="RefSeq" id="WP_254162819.1">
    <property type="nucleotide sequence ID" value="NZ_JAHESF010000007.1"/>
</dbReference>
<name>A0AAP2DN47_9BACT</name>
<gene>
    <name evidence="1" type="ORF">KK083_09425</name>
</gene>
<protein>
    <submittedName>
        <fullName evidence="1">Uncharacterized protein</fullName>
    </submittedName>
</protein>
<sequence length="136" mass="15686">MTDKERKLRQIIADFENRKLDEQSAIDQIKQLTGETVDAGYLSGYWASESLDEFIGKLLVEPIRDWQEIDDDRAITLIAEIMNNVTDHVVISRNSLALERRYGKPNGTVVEKVFHDNLQDPVKVLQALKKETRIFL</sequence>
<comment type="caution">
    <text evidence="1">The sequence shown here is derived from an EMBL/GenBank/DDBJ whole genome shotgun (WGS) entry which is preliminary data.</text>
</comment>
<evidence type="ECO:0000313" key="2">
    <source>
        <dbReference type="Proteomes" id="UP001319200"/>
    </source>
</evidence>
<accession>A0AAP2DN47</accession>
<proteinExistence type="predicted"/>
<reference evidence="1 2" key="1">
    <citation type="submission" date="2021-05" db="EMBL/GenBank/DDBJ databases">
        <title>A Polyphasic approach of four new species of the genus Ohtaekwangia: Ohtaekwangia histidinii sp. nov., Ohtaekwangia cretensis sp. nov., Ohtaekwangia indiensis sp. nov., Ohtaekwangia reichenbachii sp. nov. from diverse environment.</title>
        <authorList>
            <person name="Octaviana S."/>
        </authorList>
    </citation>
    <scope>NUCLEOTIDE SEQUENCE [LARGE SCALE GENOMIC DNA]</scope>
    <source>
        <strain evidence="1 2">PWU4</strain>
    </source>
</reference>
<dbReference type="Proteomes" id="UP001319200">
    <property type="component" value="Unassembled WGS sequence"/>
</dbReference>
<organism evidence="1 2">
    <name type="scientific">Chryseosolibacter histidini</name>
    <dbReference type="NCBI Taxonomy" id="2782349"/>
    <lineage>
        <taxon>Bacteria</taxon>
        <taxon>Pseudomonadati</taxon>
        <taxon>Bacteroidota</taxon>
        <taxon>Cytophagia</taxon>
        <taxon>Cytophagales</taxon>
        <taxon>Chryseotaleaceae</taxon>
        <taxon>Chryseosolibacter</taxon>
    </lineage>
</organism>
<dbReference type="EMBL" id="JAHESF010000007">
    <property type="protein sequence ID" value="MBT1697094.1"/>
    <property type="molecule type" value="Genomic_DNA"/>
</dbReference>
<dbReference type="AlphaFoldDB" id="A0AAP2DN47"/>
<keyword evidence="2" id="KW-1185">Reference proteome</keyword>